<evidence type="ECO:0000313" key="2">
    <source>
        <dbReference type="Proteomes" id="UP001249851"/>
    </source>
</evidence>
<comment type="caution">
    <text evidence="1">The sequence shown here is derived from an EMBL/GenBank/DDBJ whole genome shotgun (WGS) entry which is preliminary data.</text>
</comment>
<reference evidence="1" key="2">
    <citation type="journal article" date="2023" name="Science">
        <title>Genomic signatures of disease resistance in endangered staghorn corals.</title>
        <authorList>
            <person name="Vollmer S.V."/>
            <person name="Selwyn J.D."/>
            <person name="Despard B.A."/>
            <person name="Roesel C.L."/>
        </authorList>
    </citation>
    <scope>NUCLEOTIDE SEQUENCE</scope>
    <source>
        <strain evidence="1">K2</strain>
    </source>
</reference>
<name>A0AAD9QR14_ACRCE</name>
<reference evidence="1" key="1">
    <citation type="journal article" date="2023" name="G3 (Bethesda)">
        <title>Whole genome assembly and annotation of the endangered Caribbean coral Acropora cervicornis.</title>
        <authorList>
            <person name="Selwyn J.D."/>
            <person name="Vollmer S.V."/>
        </authorList>
    </citation>
    <scope>NUCLEOTIDE SEQUENCE</scope>
    <source>
        <tissue evidence="1">Whole Organism</tissue>
    </source>
</reference>
<dbReference type="EMBL" id="JARQWQ010000018">
    <property type="protein sequence ID" value="KAK2565919.1"/>
    <property type="molecule type" value="Genomic_DNA"/>
</dbReference>
<accession>A0AAD9QR14</accession>
<keyword evidence="2" id="KW-1185">Reference proteome</keyword>
<sequence length="104" mass="12254">MAARFSTHTEHACPAQVIWGRFTHIWQVNAVNPPRRRKPIYSLINAFKCVGGILEVRPIQNVSQKPDIWTLVNLAKRRHREQEEKLAYWSFLMAFPQNMWLKIA</sequence>
<organism evidence="1 2">
    <name type="scientific">Acropora cervicornis</name>
    <name type="common">Staghorn coral</name>
    <dbReference type="NCBI Taxonomy" id="6130"/>
    <lineage>
        <taxon>Eukaryota</taxon>
        <taxon>Metazoa</taxon>
        <taxon>Cnidaria</taxon>
        <taxon>Anthozoa</taxon>
        <taxon>Hexacorallia</taxon>
        <taxon>Scleractinia</taxon>
        <taxon>Astrocoeniina</taxon>
        <taxon>Acroporidae</taxon>
        <taxon>Acropora</taxon>
    </lineage>
</organism>
<dbReference type="Proteomes" id="UP001249851">
    <property type="component" value="Unassembled WGS sequence"/>
</dbReference>
<evidence type="ECO:0000313" key="1">
    <source>
        <dbReference type="EMBL" id="KAK2565919.1"/>
    </source>
</evidence>
<dbReference type="AlphaFoldDB" id="A0AAD9QR14"/>
<protein>
    <submittedName>
        <fullName evidence="1">Uncharacterized protein</fullName>
    </submittedName>
</protein>
<proteinExistence type="predicted"/>
<gene>
    <name evidence="1" type="ORF">P5673_010220</name>
</gene>